<comment type="caution">
    <text evidence="2">The sequence shown here is derived from an EMBL/GenBank/DDBJ whole genome shotgun (WGS) entry which is preliminary data.</text>
</comment>
<evidence type="ECO:0000313" key="2">
    <source>
        <dbReference type="EMBL" id="KAJ7963799.1"/>
    </source>
</evidence>
<dbReference type="GO" id="GO:0006457">
    <property type="term" value="P:protein folding"/>
    <property type="evidence" value="ECO:0007669"/>
    <property type="project" value="TreeGrafter"/>
</dbReference>
<accession>A0AAD7LT09</accession>
<reference evidence="2" key="1">
    <citation type="journal article" date="2023" name="Science">
        <title>Elucidation of the pathway for biosynthesis of saponin adjuvants from the soapbark tree.</title>
        <authorList>
            <person name="Reed J."/>
            <person name="Orme A."/>
            <person name="El-Demerdash A."/>
            <person name="Owen C."/>
            <person name="Martin L.B.B."/>
            <person name="Misra R.C."/>
            <person name="Kikuchi S."/>
            <person name="Rejzek M."/>
            <person name="Martin A.C."/>
            <person name="Harkess A."/>
            <person name="Leebens-Mack J."/>
            <person name="Louveau T."/>
            <person name="Stephenson M.J."/>
            <person name="Osbourn A."/>
        </authorList>
    </citation>
    <scope>NUCLEOTIDE SEQUENCE</scope>
    <source>
        <strain evidence="2">S10</strain>
    </source>
</reference>
<dbReference type="AlphaFoldDB" id="A0AAD7LT09"/>
<dbReference type="PANTHER" id="PTHR33322">
    <property type="entry name" value="BAG DOMAIN CONTAINING PROTEIN, EXPRESSED"/>
    <property type="match status" value="1"/>
</dbReference>
<evidence type="ECO:0000313" key="3">
    <source>
        <dbReference type="Proteomes" id="UP001163823"/>
    </source>
</evidence>
<evidence type="ECO:0000256" key="1">
    <source>
        <dbReference type="ARBA" id="ARBA00023186"/>
    </source>
</evidence>
<organism evidence="2 3">
    <name type="scientific">Quillaja saponaria</name>
    <name type="common">Soap bark tree</name>
    <dbReference type="NCBI Taxonomy" id="32244"/>
    <lineage>
        <taxon>Eukaryota</taxon>
        <taxon>Viridiplantae</taxon>
        <taxon>Streptophyta</taxon>
        <taxon>Embryophyta</taxon>
        <taxon>Tracheophyta</taxon>
        <taxon>Spermatophyta</taxon>
        <taxon>Magnoliopsida</taxon>
        <taxon>eudicotyledons</taxon>
        <taxon>Gunneridae</taxon>
        <taxon>Pentapetalae</taxon>
        <taxon>rosids</taxon>
        <taxon>fabids</taxon>
        <taxon>Fabales</taxon>
        <taxon>Quillajaceae</taxon>
        <taxon>Quillaja</taxon>
    </lineage>
</organism>
<dbReference type="InterPro" id="IPR040400">
    <property type="entry name" value="BAG5/6/7/8"/>
</dbReference>
<dbReference type="PANTHER" id="PTHR33322:SF18">
    <property type="entry name" value="BAG FAMILY MOLECULAR CHAPERONE REGULATOR 8, CHLOROPLASTIC"/>
    <property type="match status" value="1"/>
</dbReference>
<proteinExistence type="predicted"/>
<dbReference type="GO" id="GO:0009506">
    <property type="term" value="C:plasmodesma"/>
    <property type="evidence" value="ECO:0007669"/>
    <property type="project" value="TreeGrafter"/>
</dbReference>
<sequence>MKPFFILYGGNNCLCYSNPLLCFPYSQIKNPYAARGPCPIKSNFSFLKSSISNEIHVNFEVLYHIAMDLLLKLDHMQGGDTMVRDGKRSVNKDLVCFLDFVDGIAAKSTCFPSKQPRMQGTVVKLTNLGF</sequence>
<keyword evidence="1" id="KW-0143">Chaperone</keyword>
<gene>
    <name evidence="2" type="ORF">O6P43_013704</name>
</gene>
<dbReference type="EMBL" id="JARAOO010000006">
    <property type="protein sequence ID" value="KAJ7963799.1"/>
    <property type="molecule type" value="Genomic_DNA"/>
</dbReference>
<dbReference type="KEGG" id="qsa:O6P43_013704"/>
<dbReference type="Proteomes" id="UP001163823">
    <property type="component" value="Chromosome 6"/>
</dbReference>
<keyword evidence="3" id="KW-1185">Reference proteome</keyword>
<name>A0AAD7LT09_QUISA</name>
<protein>
    <submittedName>
        <fullName evidence="2">BAG family molecular chaperone regulator 8, chloroplastic-like</fullName>
    </submittedName>
</protein>